<dbReference type="RefSeq" id="WP_188219900.1">
    <property type="nucleotide sequence ID" value="NZ_NASZ01000004.1"/>
</dbReference>
<proteinExistence type="predicted"/>
<dbReference type="InterPro" id="IPR019795">
    <property type="entry name" value="Globin_bac-like_CS"/>
</dbReference>
<comment type="cofactor">
    <cofactor evidence="1">
        <name>heme</name>
        <dbReference type="ChEBI" id="CHEBI:30413"/>
    </cofactor>
</comment>
<organism evidence="6 7">
    <name type="scientific">Flavobacterium pokkalii</name>
    <dbReference type="NCBI Taxonomy" id="1940408"/>
    <lineage>
        <taxon>Bacteria</taxon>
        <taxon>Pseudomonadati</taxon>
        <taxon>Bacteroidota</taxon>
        <taxon>Flavobacteriia</taxon>
        <taxon>Flavobacteriales</taxon>
        <taxon>Flavobacteriaceae</taxon>
        <taxon>Flavobacterium</taxon>
    </lineage>
</organism>
<evidence type="ECO:0000256" key="1">
    <source>
        <dbReference type="ARBA" id="ARBA00001971"/>
    </source>
</evidence>
<dbReference type="CDD" id="cd00454">
    <property type="entry name" value="TrHb1_N"/>
    <property type="match status" value="1"/>
</dbReference>
<dbReference type="EMBL" id="NASZ01000004">
    <property type="protein sequence ID" value="MBD0724469.1"/>
    <property type="molecule type" value="Genomic_DNA"/>
</dbReference>
<dbReference type="Proteomes" id="UP000661715">
    <property type="component" value="Unassembled WGS sequence"/>
</dbReference>
<dbReference type="InterPro" id="IPR012292">
    <property type="entry name" value="Globin/Proto"/>
</dbReference>
<dbReference type="PROSITE" id="PS01213">
    <property type="entry name" value="GLOBIN_FAM_2"/>
    <property type="match status" value="1"/>
</dbReference>
<keyword evidence="3" id="KW-0349">Heme</keyword>
<reference evidence="6 7" key="1">
    <citation type="journal article" date="2020" name="Microbiol. Res.">
        <title>Flavobacterium pokkalii sp. nov., a novel plant growth promoting native rhizobacteria isolated from pokkali rice grown in coastal saline affected agricultural regions of southern India, Kerala.</title>
        <authorList>
            <person name="Menon R.R."/>
            <person name="Kumari S."/>
            <person name="Viver T."/>
            <person name="Rameshkumar N."/>
        </authorList>
    </citation>
    <scope>NUCLEOTIDE SEQUENCE [LARGE SCALE GENOMIC DNA]</scope>
    <source>
        <strain evidence="6 7">L1I52</strain>
    </source>
</reference>
<sequence>MENTTSLFERLGGLKGIEAIVDDIVELHMSNPNVKSRFLPLKDNPEHFAEVRQHLISFLAFGSGGPVEYKGKDMTAAHKGMNISNGEYMTVVDDIMTALDKNNIDEQTKKDVLFIAYSLKATMVHV</sequence>
<protein>
    <submittedName>
        <fullName evidence="6">Group 1 truncated hemoglobin</fullName>
    </submittedName>
</protein>
<dbReference type="InterPro" id="IPR001486">
    <property type="entry name" value="Hemoglobin_trunc"/>
</dbReference>
<evidence type="ECO:0000256" key="3">
    <source>
        <dbReference type="ARBA" id="ARBA00022617"/>
    </source>
</evidence>
<evidence type="ECO:0000313" key="6">
    <source>
        <dbReference type="EMBL" id="MBD0724469.1"/>
    </source>
</evidence>
<evidence type="ECO:0000256" key="2">
    <source>
        <dbReference type="ARBA" id="ARBA00022448"/>
    </source>
</evidence>
<keyword evidence="4" id="KW-0479">Metal-binding</keyword>
<comment type="caution">
    <text evidence="6">The sequence shown here is derived from an EMBL/GenBank/DDBJ whole genome shotgun (WGS) entry which is preliminary data.</text>
</comment>
<dbReference type="Pfam" id="PF01152">
    <property type="entry name" value="Bac_globin"/>
    <property type="match status" value="1"/>
</dbReference>
<evidence type="ECO:0000256" key="4">
    <source>
        <dbReference type="ARBA" id="ARBA00022723"/>
    </source>
</evidence>
<evidence type="ECO:0000256" key="5">
    <source>
        <dbReference type="ARBA" id="ARBA00023004"/>
    </source>
</evidence>
<dbReference type="Gene3D" id="1.10.490.10">
    <property type="entry name" value="Globins"/>
    <property type="match status" value="1"/>
</dbReference>
<dbReference type="SUPFAM" id="SSF46458">
    <property type="entry name" value="Globin-like"/>
    <property type="match status" value="1"/>
</dbReference>
<gene>
    <name evidence="6" type="ORF">B6A10_04685</name>
</gene>
<name>A0ABR7UNL0_9FLAO</name>
<evidence type="ECO:0000313" key="7">
    <source>
        <dbReference type="Proteomes" id="UP000661715"/>
    </source>
</evidence>
<accession>A0ABR7UNL0</accession>
<dbReference type="InterPro" id="IPR009050">
    <property type="entry name" value="Globin-like_sf"/>
</dbReference>
<keyword evidence="7" id="KW-1185">Reference proteome</keyword>
<keyword evidence="5" id="KW-0408">Iron</keyword>
<keyword evidence="2" id="KW-0813">Transport</keyword>